<feature type="compositionally biased region" description="Polar residues" evidence="1">
    <location>
        <begin position="1"/>
        <end position="11"/>
    </location>
</feature>
<organism evidence="2">
    <name type="scientific">Arundo donax</name>
    <name type="common">Giant reed</name>
    <name type="synonym">Donax arundinaceus</name>
    <dbReference type="NCBI Taxonomy" id="35708"/>
    <lineage>
        <taxon>Eukaryota</taxon>
        <taxon>Viridiplantae</taxon>
        <taxon>Streptophyta</taxon>
        <taxon>Embryophyta</taxon>
        <taxon>Tracheophyta</taxon>
        <taxon>Spermatophyta</taxon>
        <taxon>Magnoliopsida</taxon>
        <taxon>Liliopsida</taxon>
        <taxon>Poales</taxon>
        <taxon>Poaceae</taxon>
        <taxon>PACMAD clade</taxon>
        <taxon>Arundinoideae</taxon>
        <taxon>Arundineae</taxon>
        <taxon>Arundo</taxon>
    </lineage>
</organism>
<accession>A0A0A9GDB1</accession>
<name>A0A0A9GDB1_ARUDO</name>
<dbReference type="AlphaFoldDB" id="A0A0A9GDB1"/>
<evidence type="ECO:0000256" key="1">
    <source>
        <dbReference type="SAM" id="MobiDB-lite"/>
    </source>
</evidence>
<feature type="region of interest" description="Disordered" evidence="1">
    <location>
        <begin position="1"/>
        <end position="21"/>
    </location>
</feature>
<reference evidence="2" key="1">
    <citation type="submission" date="2014-09" db="EMBL/GenBank/DDBJ databases">
        <authorList>
            <person name="Magalhaes I.L.F."/>
            <person name="Oliveira U."/>
            <person name="Santos F.R."/>
            <person name="Vidigal T.H.D.A."/>
            <person name="Brescovit A.D."/>
            <person name="Santos A.J."/>
        </authorList>
    </citation>
    <scope>NUCLEOTIDE SEQUENCE</scope>
    <source>
        <tissue evidence="2">Shoot tissue taken approximately 20 cm above the soil surface</tissue>
    </source>
</reference>
<dbReference type="EMBL" id="GBRH01174836">
    <property type="protein sequence ID" value="JAE23060.1"/>
    <property type="molecule type" value="Transcribed_RNA"/>
</dbReference>
<evidence type="ECO:0000313" key="2">
    <source>
        <dbReference type="EMBL" id="JAE23060.1"/>
    </source>
</evidence>
<reference evidence="2" key="2">
    <citation type="journal article" date="2015" name="Data Brief">
        <title>Shoot transcriptome of the giant reed, Arundo donax.</title>
        <authorList>
            <person name="Barrero R.A."/>
            <person name="Guerrero F.D."/>
            <person name="Moolhuijzen P."/>
            <person name="Goolsby J.A."/>
            <person name="Tidwell J."/>
            <person name="Bellgard S.E."/>
            <person name="Bellgard M.I."/>
        </authorList>
    </citation>
    <scope>NUCLEOTIDE SEQUENCE</scope>
    <source>
        <tissue evidence="2">Shoot tissue taken approximately 20 cm above the soil surface</tissue>
    </source>
</reference>
<sequence>MTAVMKTSLSETEVDRLRRNI</sequence>
<proteinExistence type="predicted"/>
<protein>
    <submittedName>
        <fullName evidence="2">Uncharacterized protein</fullName>
    </submittedName>
</protein>